<dbReference type="Pfam" id="PF01381">
    <property type="entry name" value="HTH_3"/>
    <property type="match status" value="1"/>
</dbReference>
<dbReference type="RefSeq" id="WP_152949606.1">
    <property type="nucleotide sequence ID" value="NZ_CAJFZW010000018.1"/>
</dbReference>
<dbReference type="InterPro" id="IPR010982">
    <property type="entry name" value="Lambda_DNA-bd_dom_sf"/>
</dbReference>
<comment type="caution">
    <text evidence="2">The sequence shown here is derived from an EMBL/GenBank/DDBJ whole genome shotgun (WGS) entry which is preliminary data.</text>
</comment>
<dbReference type="PANTHER" id="PTHR40455">
    <property type="entry name" value="ANTITOXIN HIGA"/>
    <property type="match status" value="1"/>
</dbReference>
<dbReference type="AlphaFoldDB" id="A0A7W9FAQ5"/>
<proteinExistence type="predicted"/>
<accession>A0A7W9FAQ5</accession>
<protein>
    <submittedName>
        <fullName evidence="2">HTH-type transcriptional regulator/antitoxin HigA</fullName>
    </submittedName>
</protein>
<dbReference type="Proteomes" id="UP000527324">
    <property type="component" value="Unassembled WGS sequence"/>
</dbReference>
<gene>
    <name evidence="2" type="ORF">GGQ93_002042</name>
</gene>
<sequence length="127" mass="14248">MTMDISTIRTLADEAEYQAALKAVRPYFENEPAEGSEAAAHYDALVLLIEDYERRHYPIPRAEPVDVLKFVMQANNYTQSDLTEILGSKARASELLNGKREINLDQIRKISRAWRIPAGSLVGDLAA</sequence>
<organism evidence="2 3">
    <name type="scientific">Brevundimonas aurantiaca</name>
    <dbReference type="NCBI Taxonomy" id="74316"/>
    <lineage>
        <taxon>Bacteria</taxon>
        <taxon>Pseudomonadati</taxon>
        <taxon>Pseudomonadota</taxon>
        <taxon>Alphaproteobacteria</taxon>
        <taxon>Caulobacterales</taxon>
        <taxon>Caulobacteraceae</taxon>
        <taxon>Brevundimonas</taxon>
    </lineage>
</organism>
<name>A0A7W9FAQ5_9CAUL</name>
<dbReference type="Gene3D" id="1.10.260.40">
    <property type="entry name" value="lambda repressor-like DNA-binding domains"/>
    <property type="match status" value="1"/>
</dbReference>
<dbReference type="InterPro" id="IPR001387">
    <property type="entry name" value="Cro/C1-type_HTH"/>
</dbReference>
<feature type="domain" description="HTH cro/C1-type" evidence="1">
    <location>
        <begin position="68"/>
        <end position="121"/>
    </location>
</feature>
<dbReference type="SUPFAM" id="SSF47413">
    <property type="entry name" value="lambda repressor-like DNA-binding domains"/>
    <property type="match status" value="1"/>
</dbReference>
<evidence type="ECO:0000259" key="1">
    <source>
        <dbReference type="PROSITE" id="PS50943"/>
    </source>
</evidence>
<dbReference type="PANTHER" id="PTHR40455:SF1">
    <property type="entry name" value="ANTITOXIN HIGA"/>
    <property type="match status" value="1"/>
</dbReference>
<dbReference type="GO" id="GO:0006355">
    <property type="term" value="P:regulation of DNA-templated transcription"/>
    <property type="evidence" value="ECO:0007669"/>
    <property type="project" value="InterPro"/>
</dbReference>
<dbReference type="PROSITE" id="PS50943">
    <property type="entry name" value="HTH_CROC1"/>
    <property type="match status" value="1"/>
</dbReference>
<evidence type="ECO:0000313" key="3">
    <source>
        <dbReference type="Proteomes" id="UP000527324"/>
    </source>
</evidence>
<reference evidence="2 3" key="1">
    <citation type="submission" date="2020-08" db="EMBL/GenBank/DDBJ databases">
        <title>Genomic Encyclopedia of Type Strains, Phase IV (KMG-IV): sequencing the most valuable type-strain genomes for metagenomic binning, comparative biology and taxonomic classification.</title>
        <authorList>
            <person name="Goeker M."/>
        </authorList>
    </citation>
    <scope>NUCLEOTIDE SEQUENCE [LARGE SCALE GENOMIC DNA]</scope>
    <source>
        <strain evidence="2 3">DSM 4731</strain>
    </source>
</reference>
<evidence type="ECO:0000313" key="2">
    <source>
        <dbReference type="EMBL" id="MBB5740324.1"/>
    </source>
</evidence>
<dbReference type="InterPro" id="IPR039060">
    <property type="entry name" value="Antitox_HigA"/>
</dbReference>
<dbReference type="GO" id="GO:0001046">
    <property type="term" value="F:core promoter sequence-specific DNA binding"/>
    <property type="evidence" value="ECO:0007669"/>
    <property type="project" value="TreeGrafter"/>
</dbReference>
<keyword evidence="3" id="KW-1185">Reference proteome</keyword>
<dbReference type="EMBL" id="JACHOQ010000004">
    <property type="protein sequence ID" value="MBB5740324.1"/>
    <property type="molecule type" value="Genomic_DNA"/>
</dbReference>